<dbReference type="PANTHER" id="PTHR42920:SF5">
    <property type="entry name" value="EAMA DOMAIN-CONTAINING PROTEIN"/>
    <property type="match status" value="1"/>
</dbReference>
<dbReference type="InterPro" id="IPR000620">
    <property type="entry name" value="EamA_dom"/>
</dbReference>
<keyword evidence="11" id="KW-1185">Reference proteome</keyword>
<feature type="transmembrane region" description="Helical" evidence="8">
    <location>
        <begin position="44"/>
        <end position="62"/>
    </location>
</feature>
<feature type="region of interest" description="Disordered" evidence="7">
    <location>
        <begin position="291"/>
        <end position="330"/>
    </location>
</feature>
<dbReference type="RefSeq" id="WP_209682442.1">
    <property type="nucleotide sequence ID" value="NZ_JAGIOI010000001.1"/>
</dbReference>
<evidence type="ECO:0000256" key="6">
    <source>
        <dbReference type="ARBA" id="ARBA00023136"/>
    </source>
</evidence>
<evidence type="ECO:0000256" key="8">
    <source>
        <dbReference type="SAM" id="Phobius"/>
    </source>
</evidence>
<dbReference type="InterPro" id="IPR051258">
    <property type="entry name" value="Diverse_Substrate_Transporter"/>
</dbReference>
<feature type="transmembrane region" description="Helical" evidence="8">
    <location>
        <begin position="212"/>
        <end position="235"/>
    </location>
</feature>
<feature type="domain" description="EamA" evidence="9">
    <location>
        <begin position="157"/>
        <end position="286"/>
    </location>
</feature>
<dbReference type="EMBL" id="JAGIOI010000001">
    <property type="protein sequence ID" value="MBP2414501.1"/>
    <property type="molecule type" value="Genomic_DNA"/>
</dbReference>
<feature type="transmembrane region" description="Helical" evidence="8">
    <location>
        <begin position="187"/>
        <end position="206"/>
    </location>
</feature>
<evidence type="ECO:0000313" key="11">
    <source>
        <dbReference type="Proteomes" id="UP000711614"/>
    </source>
</evidence>
<keyword evidence="5 8" id="KW-1133">Transmembrane helix</keyword>
<organism evidence="10 11">
    <name type="scientific">Arthrobacter stackebrandtii</name>
    <dbReference type="NCBI Taxonomy" id="272161"/>
    <lineage>
        <taxon>Bacteria</taxon>
        <taxon>Bacillati</taxon>
        <taxon>Actinomycetota</taxon>
        <taxon>Actinomycetes</taxon>
        <taxon>Micrococcales</taxon>
        <taxon>Micrococcaceae</taxon>
        <taxon>Arthrobacter</taxon>
    </lineage>
</organism>
<keyword evidence="6 8" id="KW-0472">Membrane</keyword>
<dbReference type="PANTHER" id="PTHR42920">
    <property type="entry name" value="OS03G0707200 PROTEIN-RELATED"/>
    <property type="match status" value="1"/>
</dbReference>
<evidence type="ECO:0000313" key="10">
    <source>
        <dbReference type="EMBL" id="MBP2414501.1"/>
    </source>
</evidence>
<name>A0ABS4Z0H4_9MICC</name>
<comment type="similarity">
    <text evidence="2">Belongs to the EamA transporter family.</text>
</comment>
<evidence type="ECO:0000256" key="2">
    <source>
        <dbReference type="ARBA" id="ARBA00007362"/>
    </source>
</evidence>
<evidence type="ECO:0000256" key="3">
    <source>
        <dbReference type="ARBA" id="ARBA00022475"/>
    </source>
</evidence>
<gene>
    <name evidence="10" type="ORF">JOF48_003300</name>
</gene>
<evidence type="ECO:0000256" key="5">
    <source>
        <dbReference type="ARBA" id="ARBA00022989"/>
    </source>
</evidence>
<dbReference type="Proteomes" id="UP000711614">
    <property type="component" value="Unassembled WGS sequence"/>
</dbReference>
<sequence>MVQLPRRPRALSLSRPELALLAITALWGATYLVIHLAMRYSGPMFFVGLRFAVAGLAAAVLFHRSMRGMSRTDLGAGAAIGVMIFFGYGLQTVGLQTISSSTSAFLTALFVPMVPFMQWAVFRKRPHIMAFAGAGLAFAGLVLLAGPGALQVGLGRGEVVTLVSTVAIAGEIILISLFAAKVHLGRVTVVQLLVCSILAFIAMPATGESVPAFSWVWLAAGVGLGLASCLIQLTMNWAQKSVDPTRATIIYTGEPVWAGVIGRIAGDRLPPLALLGAGLIVVSVLVSELKPHGRPPKGNPSTAVDLSMARPAEPVDADPAGDGDGAGACR</sequence>
<comment type="subcellular location">
    <subcellularLocation>
        <location evidence="1">Cell membrane</location>
        <topology evidence="1">Multi-pass membrane protein</topology>
    </subcellularLocation>
</comment>
<feature type="domain" description="EamA" evidence="9">
    <location>
        <begin position="18"/>
        <end position="144"/>
    </location>
</feature>
<accession>A0ABS4Z0H4</accession>
<feature type="transmembrane region" description="Helical" evidence="8">
    <location>
        <begin position="159"/>
        <end position="180"/>
    </location>
</feature>
<feature type="transmembrane region" description="Helical" evidence="8">
    <location>
        <begin position="103"/>
        <end position="121"/>
    </location>
</feature>
<reference evidence="10 11" key="1">
    <citation type="submission" date="2021-03" db="EMBL/GenBank/DDBJ databases">
        <title>Sequencing the genomes of 1000 actinobacteria strains.</title>
        <authorList>
            <person name="Klenk H.-P."/>
        </authorList>
    </citation>
    <scope>NUCLEOTIDE SEQUENCE [LARGE SCALE GENOMIC DNA]</scope>
    <source>
        <strain evidence="10 11">DSM 16005</strain>
    </source>
</reference>
<evidence type="ECO:0000256" key="4">
    <source>
        <dbReference type="ARBA" id="ARBA00022692"/>
    </source>
</evidence>
<comment type="caution">
    <text evidence="10">The sequence shown here is derived from an EMBL/GenBank/DDBJ whole genome shotgun (WGS) entry which is preliminary data.</text>
</comment>
<evidence type="ECO:0000256" key="1">
    <source>
        <dbReference type="ARBA" id="ARBA00004651"/>
    </source>
</evidence>
<keyword evidence="4 8" id="KW-0812">Transmembrane</keyword>
<feature type="transmembrane region" description="Helical" evidence="8">
    <location>
        <begin position="20"/>
        <end position="38"/>
    </location>
</feature>
<feature type="transmembrane region" description="Helical" evidence="8">
    <location>
        <begin position="128"/>
        <end position="147"/>
    </location>
</feature>
<evidence type="ECO:0000256" key="7">
    <source>
        <dbReference type="SAM" id="MobiDB-lite"/>
    </source>
</evidence>
<protein>
    <submittedName>
        <fullName evidence="10">Drug/metabolite transporter (DMT)-like permease</fullName>
    </submittedName>
</protein>
<dbReference type="SUPFAM" id="SSF103481">
    <property type="entry name" value="Multidrug resistance efflux transporter EmrE"/>
    <property type="match status" value="2"/>
</dbReference>
<dbReference type="Pfam" id="PF00892">
    <property type="entry name" value="EamA"/>
    <property type="match status" value="2"/>
</dbReference>
<evidence type="ECO:0000259" key="9">
    <source>
        <dbReference type="Pfam" id="PF00892"/>
    </source>
</evidence>
<feature type="transmembrane region" description="Helical" evidence="8">
    <location>
        <begin position="74"/>
        <end position="91"/>
    </location>
</feature>
<dbReference type="InterPro" id="IPR037185">
    <property type="entry name" value="EmrE-like"/>
</dbReference>
<keyword evidence="3" id="KW-1003">Cell membrane</keyword>
<proteinExistence type="inferred from homology"/>